<sequence length="159" mass="16425">MAAVALSILAAFGFAGSAVLARRGMQAIFPLPGVMVSLLVSFVFSCVMVLLFALSDMGSIPQAAVFWIIGLGVINFLGGRSQNFLASNLIGASRSSLFISTQAPFAAIFAVAFIGETLNPLVGLGTAGIVCGLLLASGASILEGWRADKIYLLGYMMAL</sequence>
<dbReference type="InterPro" id="IPR037185">
    <property type="entry name" value="EmrE-like"/>
</dbReference>
<dbReference type="AlphaFoldDB" id="A0A382SZC8"/>
<evidence type="ECO:0000313" key="3">
    <source>
        <dbReference type="EMBL" id="SVD14835.1"/>
    </source>
</evidence>
<keyword evidence="1" id="KW-1133">Transmembrane helix</keyword>
<feature type="transmembrane region" description="Helical" evidence="1">
    <location>
        <begin position="31"/>
        <end position="53"/>
    </location>
</feature>
<keyword evidence="1" id="KW-0812">Transmembrane</keyword>
<reference evidence="3" key="1">
    <citation type="submission" date="2018-05" db="EMBL/GenBank/DDBJ databases">
        <authorList>
            <person name="Lanie J.A."/>
            <person name="Ng W.-L."/>
            <person name="Kazmierczak K.M."/>
            <person name="Andrzejewski T.M."/>
            <person name="Davidsen T.M."/>
            <person name="Wayne K.J."/>
            <person name="Tettelin H."/>
            <person name="Glass J.I."/>
            <person name="Rusch D."/>
            <person name="Podicherti R."/>
            <person name="Tsui H.-C.T."/>
            <person name="Winkler M.E."/>
        </authorList>
    </citation>
    <scope>NUCLEOTIDE SEQUENCE</scope>
</reference>
<accession>A0A382SZC8</accession>
<evidence type="ECO:0000256" key="1">
    <source>
        <dbReference type="SAM" id="Phobius"/>
    </source>
</evidence>
<feature type="transmembrane region" description="Helical" evidence="1">
    <location>
        <begin position="97"/>
        <end position="114"/>
    </location>
</feature>
<gene>
    <name evidence="3" type="ORF">METZ01_LOCUS367689</name>
</gene>
<dbReference type="InterPro" id="IPR000620">
    <property type="entry name" value="EamA_dom"/>
</dbReference>
<feature type="domain" description="EamA" evidence="2">
    <location>
        <begin position="3"/>
        <end position="137"/>
    </location>
</feature>
<organism evidence="3">
    <name type="scientific">marine metagenome</name>
    <dbReference type="NCBI Taxonomy" id="408172"/>
    <lineage>
        <taxon>unclassified sequences</taxon>
        <taxon>metagenomes</taxon>
        <taxon>ecological metagenomes</taxon>
    </lineage>
</organism>
<dbReference type="Pfam" id="PF00892">
    <property type="entry name" value="EamA"/>
    <property type="match status" value="1"/>
</dbReference>
<dbReference type="SUPFAM" id="SSF103481">
    <property type="entry name" value="Multidrug resistance efflux transporter EmrE"/>
    <property type="match status" value="1"/>
</dbReference>
<name>A0A382SZC8_9ZZZZ</name>
<protein>
    <recommendedName>
        <fullName evidence="2">EamA domain-containing protein</fullName>
    </recommendedName>
</protein>
<feature type="transmembrane region" description="Helical" evidence="1">
    <location>
        <begin position="121"/>
        <end position="142"/>
    </location>
</feature>
<dbReference type="GO" id="GO:0016020">
    <property type="term" value="C:membrane"/>
    <property type="evidence" value="ECO:0007669"/>
    <property type="project" value="InterPro"/>
</dbReference>
<feature type="transmembrane region" description="Helical" evidence="1">
    <location>
        <begin position="60"/>
        <end position="77"/>
    </location>
</feature>
<dbReference type="EMBL" id="UINC01132483">
    <property type="protein sequence ID" value="SVD14835.1"/>
    <property type="molecule type" value="Genomic_DNA"/>
</dbReference>
<proteinExistence type="predicted"/>
<keyword evidence="1" id="KW-0472">Membrane</keyword>
<evidence type="ECO:0000259" key="2">
    <source>
        <dbReference type="Pfam" id="PF00892"/>
    </source>
</evidence>
<feature type="non-terminal residue" evidence="3">
    <location>
        <position position="159"/>
    </location>
</feature>